<feature type="region of interest" description="Disordered" evidence="2">
    <location>
        <begin position="158"/>
        <end position="180"/>
    </location>
</feature>
<feature type="compositionally biased region" description="Acidic residues" evidence="2">
    <location>
        <begin position="171"/>
        <end position="180"/>
    </location>
</feature>
<evidence type="ECO:0000313" key="5">
    <source>
        <dbReference type="Proteomes" id="UP000283530"/>
    </source>
</evidence>
<evidence type="ECO:0000259" key="3">
    <source>
        <dbReference type="Pfam" id="PF03931"/>
    </source>
</evidence>
<name>A0A3S4NZV7_9MAGN</name>
<reference evidence="4 5" key="1">
    <citation type="journal article" date="2019" name="Nat. Plants">
        <title>Stout camphor tree genome fills gaps in understanding of flowering plant genome evolution.</title>
        <authorList>
            <person name="Chaw S.M."/>
            <person name="Liu Y.C."/>
            <person name="Wu Y.W."/>
            <person name="Wang H.Y."/>
            <person name="Lin C.I."/>
            <person name="Wu C.S."/>
            <person name="Ke H.M."/>
            <person name="Chang L.Y."/>
            <person name="Hsu C.Y."/>
            <person name="Yang H.T."/>
            <person name="Sudianto E."/>
            <person name="Hsu M.H."/>
            <person name="Wu K.P."/>
            <person name="Wang L.N."/>
            <person name="Leebens-Mack J.H."/>
            <person name="Tsai I.J."/>
        </authorList>
    </citation>
    <scope>NUCLEOTIDE SEQUENCE [LARGE SCALE GENOMIC DNA]</scope>
    <source>
        <strain evidence="5">cv. Chaw 1501</strain>
        <tissue evidence="4">Young leaves</tissue>
    </source>
</reference>
<feature type="domain" description="SKP1 component POZ" evidence="3">
    <location>
        <begin position="1"/>
        <end position="32"/>
    </location>
</feature>
<dbReference type="EMBL" id="QPKB01000004">
    <property type="protein sequence ID" value="RWR83880.1"/>
    <property type="molecule type" value="Genomic_DNA"/>
</dbReference>
<dbReference type="InterPro" id="IPR011333">
    <property type="entry name" value="SKP1/BTB/POZ_sf"/>
</dbReference>
<keyword evidence="5" id="KW-1185">Reference proteome</keyword>
<sequence>MMEDDCANNVILVHNVMASILSKMIEWCKKHAQMKEDNNNEEKEKELRVFKSILLLDMEKERSTGLGHGRMLSPSARFSGFSSVRSSFGGRGETSRSVAPAPMLAMPELGRFRQEFSFGPGQVSHDHSKMTDVPHMNGGHRRAQSDLPCLPNKVRFGSSPNAVGAFSGPELSEENVNENG</sequence>
<dbReference type="SUPFAM" id="SSF54695">
    <property type="entry name" value="POZ domain"/>
    <property type="match status" value="1"/>
</dbReference>
<evidence type="ECO:0000256" key="1">
    <source>
        <dbReference type="ARBA" id="ARBA00004906"/>
    </source>
</evidence>
<dbReference type="InterPro" id="IPR016073">
    <property type="entry name" value="Skp1_comp_POZ"/>
</dbReference>
<dbReference type="Pfam" id="PF03931">
    <property type="entry name" value="Skp1_POZ"/>
    <property type="match status" value="1"/>
</dbReference>
<protein>
    <submittedName>
        <fullName evidence="4">BZIP transcription factor</fullName>
    </submittedName>
</protein>
<dbReference type="Proteomes" id="UP000283530">
    <property type="component" value="Unassembled WGS sequence"/>
</dbReference>
<gene>
    <name evidence="4" type="ORF">CKAN_01265800</name>
</gene>
<dbReference type="GO" id="GO:0006511">
    <property type="term" value="P:ubiquitin-dependent protein catabolic process"/>
    <property type="evidence" value="ECO:0007669"/>
    <property type="project" value="InterPro"/>
</dbReference>
<comment type="caution">
    <text evidence="4">The sequence shown here is derived from an EMBL/GenBank/DDBJ whole genome shotgun (WGS) entry which is preliminary data.</text>
</comment>
<proteinExistence type="predicted"/>
<dbReference type="AlphaFoldDB" id="A0A3S4NZV7"/>
<evidence type="ECO:0000313" key="4">
    <source>
        <dbReference type="EMBL" id="RWR83880.1"/>
    </source>
</evidence>
<dbReference type="Gene3D" id="3.30.710.10">
    <property type="entry name" value="Potassium Channel Kv1.1, Chain A"/>
    <property type="match status" value="1"/>
</dbReference>
<comment type="pathway">
    <text evidence="1">Protein modification; protein ubiquitination.</text>
</comment>
<accession>A0A3S4NZV7</accession>
<evidence type="ECO:0000256" key="2">
    <source>
        <dbReference type="SAM" id="MobiDB-lite"/>
    </source>
</evidence>
<organism evidence="4 5">
    <name type="scientific">Cinnamomum micranthum f. kanehirae</name>
    <dbReference type="NCBI Taxonomy" id="337451"/>
    <lineage>
        <taxon>Eukaryota</taxon>
        <taxon>Viridiplantae</taxon>
        <taxon>Streptophyta</taxon>
        <taxon>Embryophyta</taxon>
        <taxon>Tracheophyta</taxon>
        <taxon>Spermatophyta</taxon>
        <taxon>Magnoliopsida</taxon>
        <taxon>Magnoliidae</taxon>
        <taxon>Laurales</taxon>
        <taxon>Lauraceae</taxon>
        <taxon>Cinnamomum</taxon>
    </lineage>
</organism>